<dbReference type="Pfam" id="PF01633">
    <property type="entry name" value="Choline_kinase"/>
    <property type="match status" value="1"/>
</dbReference>
<comment type="caution">
    <text evidence="2">The sequence shown here is derived from an EMBL/GenBank/DDBJ whole genome shotgun (WGS) entry which is preliminary data.</text>
</comment>
<accession>A0AAE1RHZ9</accession>
<sequence>MMRVQHHNREDEVLESNTNSSNVASMKHQVHYLLKTFVTRRSLLCSCKTERFHNLDMLGLKNVILWNRLRKWLNEAKGLCSPEHLKEFSLGNLEKEISLLKKELPTESQEIGFCHNDMQFCSEF</sequence>
<name>A0AAE1RHZ9_9SOLA</name>
<dbReference type="PANTHER" id="PTHR22603">
    <property type="entry name" value="CHOLINE/ETHANOALAMINE KINASE"/>
    <property type="match status" value="1"/>
</dbReference>
<dbReference type="Proteomes" id="UP001291623">
    <property type="component" value="Unassembled WGS sequence"/>
</dbReference>
<evidence type="ECO:0000256" key="1">
    <source>
        <dbReference type="ARBA" id="ARBA00038211"/>
    </source>
</evidence>
<protein>
    <submittedName>
        <fullName evidence="2">Uncharacterized protein</fullName>
    </submittedName>
</protein>
<dbReference type="AlphaFoldDB" id="A0AAE1RHZ9"/>
<keyword evidence="3" id="KW-1185">Reference proteome</keyword>
<comment type="similarity">
    <text evidence="1">Belongs to the choline/ethanolamine kinase family.</text>
</comment>
<dbReference type="PANTHER" id="PTHR22603:SF93">
    <property type="entry name" value="RE24176P"/>
    <property type="match status" value="1"/>
</dbReference>
<gene>
    <name evidence="2" type="ORF">RND71_028173</name>
</gene>
<dbReference type="GO" id="GO:0006646">
    <property type="term" value="P:phosphatidylethanolamine biosynthetic process"/>
    <property type="evidence" value="ECO:0007669"/>
    <property type="project" value="TreeGrafter"/>
</dbReference>
<dbReference type="GO" id="GO:0004305">
    <property type="term" value="F:ethanolamine kinase activity"/>
    <property type="evidence" value="ECO:0007669"/>
    <property type="project" value="TreeGrafter"/>
</dbReference>
<dbReference type="InterPro" id="IPR011009">
    <property type="entry name" value="Kinase-like_dom_sf"/>
</dbReference>
<dbReference type="EMBL" id="JAVYJV010000015">
    <property type="protein sequence ID" value="KAK4352655.1"/>
    <property type="molecule type" value="Genomic_DNA"/>
</dbReference>
<dbReference type="SUPFAM" id="SSF56112">
    <property type="entry name" value="Protein kinase-like (PK-like)"/>
    <property type="match status" value="1"/>
</dbReference>
<evidence type="ECO:0000313" key="2">
    <source>
        <dbReference type="EMBL" id="KAK4352655.1"/>
    </source>
</evidence>
<proteinExistence type="inferred from homology"/>
<organism evidence="2 3">
    <name type="scientific">Anisodus tanguticus</name>
    <dbReference type="NCBI Taxonomy" id="243964"/>
    <lineage>
        <taxon>Eukaryota</taxon>
        <taxon>Viridiplantae</taxon>
        <taxon>Streptophyta</taxon>
        <taxon>Embryophyta</taxon>
        <taxon>Tracheophyta</taxon>
        <taxon>Spermatophyta</taxon>
        <taxon>Magnoliopsida</taxon>
        <taxon>eudicotyledons</taxon>
        <taxon>Gunneridae</taxon>
        <taxon>Pentapetalae</taxon>
        <taxon>asterids</taxon>
        <taxon>lamiids</taxon>
        <taxon>Solanales</taxon>
        <taxon>Solanaceae</taxon>
        <taxon>Solanoideae</taxon>
        <taxon>Hyoscyameae</taxon>
        <taxon>Anisodus</taxon>
    </lineage>
</organism>
<evidence type="ECO:0000313" key="3">
    <source>
        <dbReference type="Proteomes" id="UP001291623"/>
    </source>
</evidence>
<dbReference type="GO" id="GO:0005737">
    <property type="term" value="C:cytoplasm"/>
    <property type="evidence" value="ECO:0007669"/>
    <property type="project" value="TreeGrafter"/>
</dbReference>
<reference evidence="2" key="1">
    <citation type="submission" date="2023-12" db="EMBL/GenBank/DDBJ databases">
        <title>Genome assembly of Anisodus tanguticus.</title>
        <authorList>
            <person name="Wang Y.-J."/>
        </authorList>
    </citation>
    <scope>NUCLEOTIDE SEQUENCE</scope>
    <source>
        <strain evidence="2">KB-2021</strain>
        <tissue evidence="2">Leaf</tissue>
    </source>
</reference>
<dbReference type="GO" id="GO:0004103">
    <property type="term" value="F:choline kinase activity"/>
    <property type="evidence" value="ECO:0007669"/>
    <property type="project" value="TreeGrafter"/>
</dbReference>
<dbReference type="Gene3D" id="3.90.1200.10">
    <property type="match status" value="1"/>
</dbReference>